<dbReference type="SUPFAM" id="SSF53850">
    <property type="entry name" value="Periplasmic binding protein-like II"/>
    <property type="match status" value="1"/>
</dbReference>
<dbReference type="EMBL" id="OU895879">
    <property type="protein sequence ID" value="CAG9806298.1"/>
    <property type="molecule type" value="Genomic_DNA"/>
</dbReference>
<dbReference type="PANTHER" id="PTHR42643">
    <property type="entry name" value="IONOTROPIC RECEPTOR 20A-RELATED"/>
    <property type="match status" value="1"/>
</dbReference>
<feature type="transmembrane region" description="Helical" evidence="8">
    <location>
        <begin position="377"/>
        <end position="397"/>
    </location>
</feature>
<reference evidence="9" key="2">
    <citation type="submission" date="2022-10" db="EMBL/GenBank/DDBJ databases">
        <authorList>
            <consortium name="ENA_rothamsted_submissions"/>
            <consortium name="culmorum"/>
            <person name="King R."/>
        </authorList>
    </citation>
    <scope>NUCLEOTIDE SEQUENCE</scope>
</reference>
<evidence type="ECO:0000256" key="7">
    <source>
        <dbReference type="ARBA" id="ARBA00023180"/>
    </source>
</evidence>
<evidence type="ECO:0000313" key="9">
    <source>
        <dbReference type="EMBL" id="CAG9806298.1"/>
    </source>
</evidence>
<feature type="transmembrane region" description="Helical" evidence="8">
    <location>
        <begin position="404"/>
        <end position="422"/>
    </location>
</feature>
<dbReference type="OrthoDB" id="6614738at2759"/>
<keyword evidence="4 8" id="KW-1133">Transmembrane helix</keyword>
<dbReference type="GO" id="GO:0005886">
    <property type="term" value="C:plasma membrane"/>
    <property type="evidence" value="ECO:0007669"/>
    <property type="project" value="UniProtKB-SubCell"/>
</dbReference>
<name>A0A9N9RYN6_9DIPT</name>
<organism evidence="9 10">
    <name type="scientific">Chironomus riparius</name>
    <dbReference type="NCBI Taxonomy" id="315576"/>
    <lineage>
        <taxon>Eukaryota</taxon>
        <taxon>Metazoa</taxon>
        <taxon>Ecdysozoa</taxon>
        <taxon>Arthropoda</taxon>
        <taxon>Hexapoda</taxon>
        <taxon>Insecta</taxon>
        <taxon>Pterygota</taxon>
        <taxon>Neoptera</taxon>
        <taxon>Endopterygota</taxon>
        <taxon>Diptera</taxon>
        <taxon>Nematocera</taxon>
        <taxon>Chironomoidea</taxon>
        <taxon>Chironomidae</taxon>
        <taxon>Chironominae</taxon>
        <taxon>Chironomus</taxon>
    </lineage>
</organism>
<evidence type="ECO:0008006" key="11">
    <source>
        <dbReference type="Google" id="ProtNLM"/>
    </source>
</evidence>
<protein>
    <recommendedName>
        <fullName evidence="11">Ionotropic receptor</fullName>
    </recommendedName>
</protein>
<dbReference type="Gene3D" id="3.40.190.10">
    <property type="entry name" value="Periplasmic binding protein-like II"/>
    <property type="match status" value="1"/>
</dbReference>
<keyword evidence="2" id="KW-1003">Cell membrane</keyword>
<keyword evidence="5 8" id="KW-0472">Membrane</keyword>
<evidence type="ECO:0000256" key="2">
    <source>
        <dbReference type="ARBA" id="ARBA00022475"/>
    </source>
</evidence>
<accession>A0A9N9RYN6</accession>
<evidence type="ECO:0000256" key="3">
    <source>
        <dbReference type="ARBA" id="ARBA00022692"/>
    </source>
</evidence>
<comment type="subcellular location">
    <subcellularLocation>
        <location evidence="1">Cell membrane</location>
        <topology evidence="1">Multi-pass membrane protein</topology>
    </subcellularLocation>
</comment>
<evidence type="ECO:0000256" key="1">
    <source>
        <dbReference type="ARBA" id="ARBA00004651"/>
    </source>
</evidence>
<keyword evidence="3 8" id="KW-0812">Transmembrane</keyword>
<evidence type="ECO:0000256" key="8">
    <source>
        <dbReference type="SAM" id="Phobius"/>
    </source>
</evidence>
<dbReference type="PANTHER" id="PTHR42643:SF24">
    <property type="entry name" value="IONOTROPIC RECEPTOR 60A"/>
    <property type="match status" value="1"/>
</dbReference>
<evidence type="ECO:0000256" key="5">
    <source>
        <dbReference type="ARBA" id="ARBA00023136"/>
    </source>
</evidence>
<dbReference type="Proteomes" id="UP001153620">
    <property type="component" value="Chromosome 3"/>
</dbReference>
<feature type="transmembrane region" description="Helical" evidence="8">
    <location>
        <begin position="428"/>
        <end position="451"/>
    </location>
</feature>
<proteinExistence type="predicted"/>
<dbReference type="InterPro" id="IPR052192">
    <property type="entry name" value="Insect_Ionotropic_Sensory_Rcpt"/>
</dbReference>
<reference evidence="9" key="1">
    <citation type="submission" date="2022-01" db="EMBL/GenBank/DDBJ databases">
        <authorList>
            <person name="King R."/>
        </authorList>
    </citation>
    <scope>NUCLEOTIDE SEQUENCE</scope>
</reference>
<evidence type="ECO:0000313" key="10">
    <source>
        <dbReference type="Proteomes" id="UP001153620"/>
    </source>
</evidence>
<evidence type="ECO:0000256" key="4">
    <source>
        <dbReference type="ARBA" id="ARBA00022989"/>
    </source>
</evidence>
<keyword evidence="6" id="KW-0675">Receptor</keyword>
<keyword evidence="7" id="KW-0325">Glycoprotein</keyword>
<gene>
    <name evidence="9" type="ORF">CHIRRI_LOCUS9158</name>
</gene>
<keyword evidence="10" id="KW-1185">Reference proteome</keyword>
<dbReference type="Gene3D" id="1.10.287.70">
    <property type="match status" value="1"/>
</dbReference>
<feature type="transmembrane region" description="Helical" evidence="8">
    <location>
        <begin position="622"/>
        <end position="642"/>
    </location>
</feature>
<evidence type="ECO:0000256" key="6">
    <source>
        <dbReference type="ARBA" id="ARBA00023170"/>
    </source>
</evidence>
<sequence length="673" mass="77609">MKYDGIIAILFISGFISPITGGIKSVNYDIDSLMAPCVLRLCEKYFKSERTLTGSLVIINLVSNPSVVQARILQSFNEDKGHNIAVMVKDSKKPHRSSRVQEKAQNYFMLLQHFDEFEATLNQLKALPTWNPLAQFVVQFTISFEDEKLQAEWIERLFTELLSNDALKVNAMYQFKNDTERIGVITWFPYHNLSCPATVEIIRKIEECYVVSLINETTGQQEKDYKIESFNQDLYPLIPKKLHRCKMQVSAVVWEPFVVATEEDHGYDDDVVIEKGLEVLMLKTITDGMDLNLTFQAINKDRATRTITENNKTGLYSSILRRRADLMIGGLFENQISRNLLSSSIPYYQDDITWCVSKAGLQPKWLNVFIIFNYKTWIALILTLFITSAVLFIFVRIEGNYRENYAWAFLIMFSVSTGQYAHYQPIRFGLKIFFVGFFFFGLHISTAYHSYLINVLTNPRYLTQIDSLTDAMKTNMTFKAAENAKEFFQKNDSTSQYLLKNYVICKKLDDCFMDIVKDKSKAVAISRSHALNNPLQLKDSIDFSCFPVQENVVIYSVVMLFRKFHHLLPMINEKIRTIAESGLLSKWEMDSVKTSNEQDTSSGGGHGSIQIKLALEHVEGAFILEMIGLLLSLAVFVCEYYVHWFVKSNKLVEVKKIIEEKLCNTKWKFYKNK</sequence>
<dbReference type="AlphaFoldDB" id="A0A9N9RYN6"/>